<feature type="signal peptide" evidence="12">
    <location>
        <begin position="1"/>
        <end position="21"/>
    </location>
</feature>
<keyword evidence="6 11" id="KW-0798">TonB box</keyword>
<dbReference type="GO" id="GO:0015344">
    <property type="term" value="F:siderophore uptake transmembrane transporter activity"/>
    <property type="evidence" value="ECO:0007669"/>
    <property type="project" value="TreeGrafter"/>
</dbReference>
<reference evidence="16" key="1">
    <citation type="submission" date="2018-02" db="EMBL/GenBank/DDBJ databases">
        <authorList>
            <person name="O'Hara-Hanley K."/>
            <person name="Soby S."/>
        </authorList>
    </citation>
    <scope>NUCLEOTIDE SEQUENCE [LARGE SCALE GENOMIC DNA]</scope>
    <source>
        <strain evidence="16">MWU14-2602</strain>
    </source>
</reference>
<dbReference type="RefSeq" id="WP_103902639.1">
    <property type="nucleotide sequence ID" value="NZ_PQWB01000037.1"/>
</dbReference>
<sequence length="648" mass="70168">MNLKPLLLPAPLALAAGHAFAADLPVFQLDPIVVTAVKTEQPLRVETDPRAPRQPVPAGDGADLLKTIPGFSVVRKGGSSGDPLLRGLGGSRLNILANGGFVYGGCPGRMDPPTAYLFPDAYDKLVVIKGPQSVKYGGALISGAVSFERKTKPFAEPGLRFDGSLLAGSANRQDAYADLTMGGKLGYLRLIDSHNQAEDYRDGNGEKVHSAYRRDSQSVIAGLTPGRDTTLELSGDVSNGRAAYADRGMDGSRFDRRAWGVKAEQRHLAPWLDAVRLAANRSYADHVMDNYTLRPQAPGKTPRASNPDRRTDAAKLEADLAFADIELTAGADWQQDRHTSRVGGLSYASLPRVPDQHIERAGLYLEGNAPLLGGKAVAGWRHDRARAYYDASATRGEQLQDYRLYSGFARYEYKLDNWTPYAGIGLAERAPDYWERSYVAGNRPTLQPERNTQLDLGALYQGDKIKGSLSGYLSRIDNFLLVDDNAAQATRNIQAYRYGLEADASWQLAPRWQLSGSAAYSWGANATDDRPLAQTPPLSATLSLAWDNQTWAAAAVWRVAAGQDRVAVGQGNIASQDIGPTPGFATLSLNGGWRASKAVKLSAGLDNLFNRTYAEHISSGGADVAGYARATRVNEPGRTLWMKLQAHW</sequence>
<evidence type="ECO:0000259" key="13">
    <source>
        <dbReference type="Pfam" id="PF00593"/>
    </source>
</evidence>
<dbReference type="Pfam" id="PF07715">
    <property type="entry name" value="Plug"/>
    <property type="match status" value="1"/>
</dbReference>
<dbReference type="Proteomes" id="UP000237082">
    <property type="component" value="Unassembled WGS sequence"/>
</dbReference>
<evidence type="ECO:0000256" key="1">
    <source>
        <dbReference type="ARBA" id="ARBA00004571"/>
    </source>
</evidence>
<evidence type="ECO:0000259" key="14">
    <source>
        <dbReference type="Pfam" id="PF07715"/>
    </source>
</evidence>
<feature type="chain" id="PRO_5015634670" evidence="12">
    <location>
        <begin position="22"/>
        <end position="648"/>
    </location>
</feature>
<dbReference type="Gene3D" id="2.170.130.10">
    <property type="entry name" value="TonB-dependent receptor, plug domain"/>
    <property type="match status" value="1"/>
</dbReference>
<dbReference type="CDD" id="cd01347">
    <property type="entry name" value="ligand_gated_channel"/>
    <property type="match status" value="1"/>
</dbReference>
<dbReference type="InterPro" id="IPR037066">
    <property type="entry name" value="Plug_dom_sf"/>
</dbReference>
<organism evidence="15 16">
    <name type="scientific">Chromobacterium alticapitis</name>
    <dbReference type="NCBI Taxonomy" id="2073169"/>
    <lineage>
        <taxon>Bacteria</taxon>
        <taxon>Pseudomonadati</taxon>
        <taxon>Pseudomonadota</taxon>
        <taxon>Betaproteobacteria</taxon>
        <taxon>Neisseriales</taxon>
        <taxon>Chromobacteriaceae</taxon>
        <taxon>Chromobacterium</taxon>
    </lineage>
</organism>
<evidence type="ECO:0000256" key="3">
    <source>
        <dbReference type="ARBA" id="ARBA00022448"/>
    </source>
</evidence>
<dbReference type="EMBL" id="PQWB01000037">
    <property type="protein sequence ID" value="POZ62071.1"/>
    <property type="molecule type" value="Genomic_DNA"/>
</dbReference>
<dbReference type="Pfam" id="PF00593">
    <property type="entry name" value="TonB_dep_Rec_b-barrel"/>
    <property type="match status" value="1"/>
</dbReference>
<evidence type="ECO:0000256" key="6">
    <source>
        <dbReference type="ARBA" id="ARBA00023077"/>
    </source>
</evidence>
<evidence type="ECO:0000313" key="16">
    <source>
        <dbReference type="Proteomes" id="UP000237082"/>
    </source>
</evidence>
<keyword evidence="8 15" id="KW-0675">Receptor</keyword>
<feature type="domain" description="TonB-dependent receptor plug" evidence="14">
    <location>
        <begin position="57"/>
        <end position="143"/>
    </location>
</feature>
<comment type="caution">
    <text evidence="15">The sequence shown here is derived from an EMBL/GenBank/DDBJ whole genome shotgun (WGS) entry which is preliminary data.</text>
</comment>
<keyword evidence="3 10" id="KW-0813">Transport</keyword>
<keyword evidence="7 10" id="KW-0472">Membrane</keyword>
<evidence type="ECO:0000256" key="2">
    <source>
        <dbReference type="ARBA" id="ARBA00009810"/>
    </source>
</evidence>
<dbReference type="Gene3D" id="2.40.170.20">
    <property type="entry name" value="TonB-dependent receptor, beta-barrel domain"/>
    <property type="match status" value="1"/>
</dbReference>
<dbReference type="PANTHER" id="PTHR30069:SF49">
    <property type="entry name" value="OUTER MEMBRANE PROTEIN C"/>
    <property type="match status" value="1"/>
</dbReference>
<dbReference type="InterPro" id="IPR012910">
    <property type="entry name" value="Plug_dom"/>
</dbReference>
<proteinExistence type="inferred from homology"/>
<evidence type="ECO:0000256" key="9">
    <source>
        <dbReference type="ARBA" id="ARBA00023237"/>
    </source>
</evidence>
<keyword evidence="5 10" id="KW-0812">Transmembrane</keyword>
<evidence type="ECO:0000256" key="10">
    <source>
        <dbReference type="PROSITE-ProRule" id="PRU01360"/>
    </source>
</evidence>
<evidence type="ECO:0000256" key="8">
    <source>
        <dbReference type="ARBA" id="ARBA00023170"/>
    </source>
</evidence>
<evidence type="ECO:0000256" key="7">
    <source>
        <dbReference type="ARBA" id="ARBA00023136"/>
    </source>
</evidence>
<evidence type="ECO:0000256" key="4">
    <source>
        <dbReference type="ARBA" id="ARBA00022452"/>
    </source>
</evidence>
<evidence type="ECO:0000256" key="11">
    <source>
        <dbReference type="RuleBase" id="RU003357"/>
    </source>
</evidence>
<keyword evidence="16" id="KW-1185">Reference proteome</keyword>
<feature type="domain" description="TonB-dependent receptor-like beta-barrel" evidence="13">
    <location>
        <begin position="198"/>
        <end position="608"/>
    </location>
</feature>
<keyword evidence="4 10" id="KW-1134">Transmembrane beta strand</keyword>
<dbReference type="PROSITE" id="PS52016">
    <property type="entry name" value="TONB_DEPENDENT_REC_3"/>
    <property type="match status" value="1"/>
</dbReference>
<evidence type="ECO:0000256" key="12">
    <source>
        <dbReference type="SAM" id="SignalP"/>
    </source>
</evidence>
<dbReference type="InterPro" id="IPR039426">
    <property type="entry name" value="TonB-dep_rcpt-like"/>
</dbReference>
<dbReference type="InterPro" id="IPR000531">
    <property type="entry name" value="Beta-barrel_TonB"/>
</dbReference>
<dbReference type="SUPFAM" id="SSF56935">
    <property type="entry name" value="Porins"/>
    <property type="match status" value="1"/>
</dbReference>
<keyword evidence="12" id="KW-0732">Signal</keyword>
<comment type="subcellular location">
    <subcellularLocation>
        <location evidence="1 10">Cell outer membrane</location>
        <topology evidence="1 10">Multi-pass membrane protein</topology>
    </subcellularLocation>
</comment>
<dbReference type="InterPro" id="IPR036942">
    <property type="entry name" value="Beta-barrel_TonB_sf"/>
</dbReference>
<dbReference type="NCBIfam" id="TIGR01778">
    <property type="entry name" value="TonB-copper"/>
    <property type="match status" value="1"/>
</dbReference>
<name>A0A2S5DGC7_9NEIS</name>
<gene>
    <name evidence="15" type="ORF">C2I19_10465</name>
</gene>
<keyword evidence="9 10" id="KW-0998">Cell outer membrane</keyword>
<evidence type="ECO:0000313" key="15">
    <source>
        <dbReference type="EMBL" id="POZ62071.1"/>
    </source>
</evidence>
<dbReference type="GO" id="GO:0044718">
    <property type="term" value="P:siderophore transmembrane transport"/>
    <property type="evidence" value="ECO:0007669"/>
    <property type="project" value="TreeGrafter"/>
</dbReference>
<evidence type="ECO:0000256" key="5">
    <source>
        <dbReference type="ARBA" id="ARBA00022692"/>
    </source>
</evidence>
<comment type="similarity">
    <text evidence="2 10 11">Belongs to the TonB-dependent receptor family.</text>
</comment>
<dbReference type="OrthoDB" id="5332150at2"/>
<dbReference type="InterPro" id="IPR010100">
    <property type="entry name" value="TonB-dep_Cu_rcpt"/>
</dbReference>
<accession>A0A2S5DGC7</accession>
<dbReference type="PANTHER" id="PTHR30069">
    <property type="entry name" value="TONB-DEPENDENT OUTER MEMBRANE RECEPTOR"/>
    <property type="match status" value="1"/>
</dbReference>
<dbReference type="AlphaFoldDB" id="A0A2S5DGC7"/>
<protein>
    <submittedName>
        <fullName evidence="15">TonB-dependent copper receptor</fullName>
    </submittedName>
</protein>
<dbReference type="GO" id="GO:0009279">
    <property type="term" value="C:cell outer membrane"/>
    <property type="evidence" value="ECO:0007669"/>
    <property type="project" value="UniProtKB-SubCell"/>
</dbReference>